<dbReference type="GO" id="GO:0006790">
    <property type="term" value="P:sulfur compound metabolic process"/>
    <property type="evidence" value="ECO:0007669"/>
    <property type="project" value="TreeGrafter"/>
</dbReference>
<dbReference type="EC" id="2.8.2.-" evidence="1"/>
<keyword evidence="3" id="KW-1185">Reference proteome</keyword>
<evidence type="ECO:0000313" key="3">
    <source>
        <dbReference type="Proteomes" id="UP000515135"/>
    </source>
</evidence>
<proteinExistence type="inferred from homology"/>
<dbReference type="InterPro" id="IPR000863">
    <property type="entry name" value="Sulfotransferase_dom"/>
</dbReference>
<dbReference type="PANTHER" id="PTHR10704">
    <property type="entry name" value="CARBOHYDRATE SULFOTRANSFERASE"/>
    <property type="match status" value="1"/>
</dbReference>
<dbReference type="Proteomes" id="UP000515135">
    <property type="component" value="Unplaced"/>
</dbReference>
<dbReference type="OrthoDB" id="6138663at2759"/>
<gene>
    <name evidence="4" type="primary">LOC109486213</name>
</gene>
<dbReference type="GeneID" id="109486213"/>
<dbReference type="InterPro" id="IPR027417">
    <property type="entry name" value="P-loop_NTPase"/>
</dbReference>
<dbReference type="FunFam" id="3.40.50.300:FF:003046">
    <property type="entry name" value="Sulfotransferase"/>
    <property type="match status" value="1"/>
</dbReference>
<dbReference type="KEGG" id="bbel:109486213"/>
<evidence type="ECO:0000256" key="1">
    <source>
        <dbReference type="RuleBase" id="RU361155"/>
    </source>
</evidence>
<accession>A0A6P5ATZ6</accession>
<sequence>MRVHKRKLLPLVLTLAIIVYYKPLFSLRLTFGTSNKTIQQPGWLDPTSRNDVINTTVSGDFILSNENGMELTPTNERKPSGRATAFIFSQMRSGSSFVGEIFNQHPESFYLFEPLWAAQFYDNGTHNVPKWYLKLLEGVADCQFEGLEDILEYFISTKHFGGFRKSTSLRKLCENYDPKREFLSVRDKDLVNSEKCPIPKQAMVPVLNKACAMSKLNVAKIIRIKDINIFQQIVANSSLVGREVKIIHLVRDPRAVIASRIRVSNLHEPAPFTDEFVEEKDVDVLCKQMEQNVQTQDGVPDWLLGHYALIRYEDVAMAPAAMTEKLYGFLGTESDDAVFDWLAENTNATEPSKNVFSRKRNSRDTVDAWRRKLSLSAVLKIQDICRDALEMFGYRTVQGEAELTNLSLSLVGDMDKNLVQIS</sequence>
<dbReference type="GO" id="GO:0001517">
    <property type="term" value="F:N-acetylglucosamine 6-O-sulfotransferase activity"/>
    <property type="evidence" value="ECO:0007669"/>
    <property type="project" value="TreeGrafter"/>
</dbReference>
<dbReference type="Gene3D" id="3.40.50.300">
    <property type="entry name" value="P-loop containing nucleotide triphosphate hydrolases"/>
    <property type="match status" value="1"/>
</dbReference>
<reference evidence="4" key="1">
    <citation type="submission" date="2025-08" db="UniProtKB">
        <authorList>
            <consortium name="RefSeq"/>
        </authorList>
    </citation>
    <scope>IDENTIFICATION</scope>
    <source>
        <tissue evidence="4">Gonad</tissue>
    </source>
</reference>
<dbReference type="SUPFAM" id="SSF52540">
    <property type="entry name" value="P-loop containing nucleoside triphosphate hydrolases"/>
    <property type="match status" value="1"/>
</dbReference>
<dbReference type="AlphaFoldDB" id="A0A6P5ATZ6"/>
<comment type="similarity">
    <text evidence="1">Belongs to the sulfotransferase 1 family.</text>
</comment>
<dbReference type="RefSeq" id="XP_019645486.1">
    <property type="nucleotide sequence ID" value="XM_019789927.1"/>
</dbReference>
<feature type="domain" description="Sulfotransferase" evidence="2">
    <location>
        <begin position="85"/>
        <end position="391"/>
    </location>
</feature>
<dbReference type="InterPro" id="IPR051135">
    <property type="entry name" value="Gal/GlcNAc/GalNAc_ST"/>
</dbReference>
<protein>
    <recommendedName>
        <fullName evidence="1">Sulfotransferase</fullName>
        <ecNumber evidence="1">2.8.2.-</ecNumber>
    </recommendedName>
</protein>
<evidence type="ECO:0000259" key="2">
    <source>
        <dbReference type="Pfam" id="PF00685"/>
    </source>
</evidence>
<dbReference type="GO" id="GO:0006044">
    <property type="term" value="P:N-acetylglucosamine metabolic process"/>
    <property type="evidence" value="ECO:0007669"/>
    <property type="project" value="TreeGrafter"/>
</dbReference>
<dbReference type="PANTHER" id="PTHR10704:SF44">
    <property type="entry name" value="LD35051P-RELATED"/>
    <property type="match status" value="1"/>
</dbReference>
<keyword evidence="1" id="KW-0808">Transferase</keyword>
<organism evidence="3 4">
    <name type="scientific">Branchiostoma belcheri</name>
    <name type="common">Amphioxus</name>
    <dbReference type="NCBI Taxonomy" id="7741"/>
    <lineage>
        <taxon>Eukaryota</taxon>
        <taxon>Metazoa</taxon>
        <taxon>Chordata</taxon>
        <taxon>Cephalochordata</taxon>
        <taxon>Leptocardii</taxon>
        <taxon>Amphioxiformes</taxon>
        <taxon>Branchiostomatidae</taxon>
        <taxon>Branchiostoma</taxon>
    </lineage>
</organism>
<dbReference type="Pfam" id="PF00685">
    <property type="entry name" value="Sulfotransfer_1"/>
    <property type="match status" value="1"/>
</dbReference>
<name>A0A6P5ATZ6_BRABE</name>
<evidence type="ECO:0000313" key="4">
    <source>
        <dbReference type="RefSeq" id="XP_019645486.1"/>
    </source>
</evidence>